<evidence type="ECO:0000313" key="7">
    <source>
        <dbReference type="Proteomes" id="UP000318380"/>
    </source>
</evidence>
<accession>A0A561BMU5</accession>
<dbReference type="PANTHER" id="PTHR43214">
    <property type="entry name" value="TWO-COMPONENT RESPONSE REGULATOR"/>
    <property type="match status" value="1"/>
</dbReference>
<comment type="caution">
    <text evidence="6">The sequence shown here is derived from an EMBL/GenBank/DDBJ whole genome shotgun (WGS) entry which is preliminary data.</text>
</comment>
<keyword evidence="7" id="KW-1185">Reference proteome</keyword>
<evidence type="ECO:0000259" key="4">
    <source>
        <dbReference type="PROSITE" id="PS50043"/>
    </source>
</evidence>
<dbReference type="InterPro" id="IPR039420">
    <property type="entry name" value="WalR-like"/>
</dbReference>
<proteinExistence type="predicted"/>
<dbReference type="PROSITE" id="PS50043">
    <property type="entry name" value="HTH_LUXR_2"/>
    <property type="match status" value="1"/>
</dbReference>
<dbReference type="SUPFAM" id="SSF52172">
    <property type="entry name" value="CheY-like"/>
    <property type="match status" value="1"/>
</dbReference>
<evidence type="ECO:0000256" key="2">
    <source>
        <dbReference type="ARBA" id="ARBA00023125"/>
    </source>
</evidence>
<feature type="domain" description="Response regulatory" evidence="5">
    <location>
        <begin position="8"/>
        <end position="123"/>
    </location>
</feature>
<evidence type="ECO:0000259" key="5">
    <source>
        <dbReference type="PROSITE" id="PS50110"/>
    </source>
</evidence>
<dbReference type="Proteomes" id="UP000318380">
    <property type="component" value="Unassembled WGS sequence"/>
</dbReference>
<feature type="modified residue" description="4-aspartylphosphate" evidence="3">
    <location>
        <position position="58"/>
    </location>
</feature>
<dbReference type="RefSeq" id="WP_145803945.1">
    <property type="nucleotide sequence ID" value="NZ_VIVK01000001.1"/>
</dbReference>
<dbReference type="GO" id="GO:0006355">
    <property type="term" value="P:regulation of DNA-templated transcription"/>
    <property type="evidence" value="ECO:0007669"/>
    <property type="project" value="InterPro"/>
</dbReference>
<feature type="domain" description="HTH luxR-type" evidence="4">
    <location>
        <begin position="148"/>
        <end position="213"/>
    </location>
</feature>
<evidence type="ECO:0000256" key="1">
    <source>
        <dbReference type="ARBA" id="ARBA00022553"/>
    </source>
</evidence>
<dbReference type="InterPro" id="IPR036388">
    <property type="entry name" value="WH-like_DNA-bd_sf"/>
</dbReference>
<dbReference type="PROSITE" id="PS50110">
    <property type="entry name" value="RESPONSE_REGULATORY"/>
    <property type="match status" value="1"/>
</dbReference>
<dbReference type="EMBL" id="VIVK01000001">
    <property type="protein sequence ID" value="TWD80173.1"/>
    <property type="molecule type" value="Genomic_DNA"/>
</dbReference>
<dbReference type="SMART" id="SM00448">
    <property type="entry name" value="REC"/>
    <property type="match status" value="1"/>
</dbReference>
<dbReference type="CDD" id="cd17535">
    <property type="entry name" value="REC_NarL-like"/>
    <property type="match status" value="1"/>
</dbReference>
<dbReference type="GO" id="GO:0000160">
    <property type="term" value="P:phosphorelay signal transduction system"/>
    <property type="evidence" value="ECO:0007669"/>
    <property type="project" value="InterPro"/>
</dbReference>
<dbReference type="SUPFAM" id="SSF46894">
    <property type="entry name" value="C-terminal effector domain of the bipartite response regulators"/>
    <property type="match status" value="1"/>
</dbReference>
<evidence type="ECO:0000313" key="6">
    <source>
        <dbReference type="EMBL" id="TWD80173.1"/>
    </source>
</evidence>
<dbReference type="InterPro" id="IPR058245">
    <property type="entry name" value="NreC/VraR/RcsB-like_REC"/>
</dbReference>
<dbReference type="InterPro" id="IPR001789">
    <property type="entry name" value="Sig_transdc_resp-reg_receiver"/>
</dbReference>
<dbReference type="CDD" id="cd06170">
    <property type="entry name" value="LuxR_C_like"/>
    <property type="match status" value="1"/>
</dbReference>
<dbReference type="OrthoDB" id="9808843at2"/>
<protein>
    <submittedName>
        <fullName evidence="6">LuxR family two component transcriptional regulator</fullName>
    </submittedName>
</protein>
<keyword evidence="1 3" id="KW-0597">Phosphoprotein</keyword>
<dbReference type="PRINTS" id="PR00038">
    <property type="entry name" value="HTHLUXR"/>
</dbReference>
<gene>
    <name evidence="6" type="ORF">FB561_1246</name>
</gene>
<dbReference type="GO" id="GO:0003677">
    <property type="term" value="F:DNA binding"/>
    <property type="evidence" value="ECO:0007669"/>
    <property type="project" value="UniProtKB-KW"/>
</dbReference>
<dbReference type="Gene3D" id="3.40.50.2300">
    <property type="match status" value="1"/>
</dbReference>
<dbReference type="PROSITE" id="PS00622">
    <property type="entry name" value="HTH_LUXR_1"/>
    <property type="match status" value="1"/>
</dbReference>
<dbReference type="InterPro" id="IPR011006">
    <property type="entry name" value="CheY-like_superfamily"/>
</dbReference>
<reference evidence="6 7" key="1">
    <citation type="submission" date="2019-06" db="EMBL/GenBank/DDBJ databases">
        <title>Sequencing the genomes of 1000 actinobacteria strains.</title>
        <authorList>
            <person name="Klenk H.-P."/>
        </authorList>
    </citation>
    <scope>NUCLEOTIDE SEQUENCE [LARGE SCALE GENOMIC DNA]</scope>
    <source>
        <strain evidence="6 7">DSM 24683</strain>
    </source>
</reference>
<dbReference type="AlphaFoldDB" id="A0A561BMU5"/>
<dbReference type="Pfam" id="PF00072">
    <property type="entry name" value="Response_reg"/>
    <property type="match status" value="1"/>
</dbReference>
<keyword evidence="2" id="KW-0238">DNA-binding</keyword>
<dbReference type="Gene3D" id="1.10.10.10">
    <property type="entry name" value="Winged helix-like DNA-binding domain superfamily/Winged helix DNA-binding domain"/>
    <property type="match status" value="1"/>
</dbReference>
<dbReference type="InterPro" id="IPR016032">
    <property type="entry name" value="Sig_transdc_resp-reg_C-effctor"/>
</dbReference>
<dbReference type="InterPro" id="IPR000792">
    <property type="entry name" value="Tscrpt_reg_LuxR_C"/>
</dbReference>
<dbReference type="SMART" id="SM00421">
    <property type="entry name" value="HTH_LUXR"/>
    <property type="match status" value="1"/>
</dbReference>
<organism evidence="6 7">
    <name type="scientific">Kribbella amoyensis</name>
    <dbReference type="NCBI Taxonomy" id="996641"/>
    <lineage>
        <taxon>Bacteria</taxon>
        <taxon>Bacillati</taxon>
        <taxon>Actinomycetota</taxon>
        <taxon>Actinomycetes</taxon>
        <taxon>Propionibacteriales</taxon>
        <taxon>Kribbellaceae</taxon>
        <taxon>Kribbella</taxon>
    </lineage>
</organism>
<sequence>MSGETAVRLIVCDDHQVFAEALAAVLSAHGYYIAAVVNDPAQLLELLRQDLADLCVLDLSFPDADGLEVAAQIAALDPEIRIFVLTARTGSEVLRKAVSAGARGVASKERGIDDILTAIGRVAGGEIYCDDNLLRDALGLSATRQSQAQFLASYVTPREHEVLTYLVAGMTTEGISRRMGISKTTVRAHVQSILSKFGVHSRLEAVSYAIANKVIEPPGHRG</sequence>
<name>A0A561BMU5_9ACTN</name>
<dbReference type="Pfam" id="PF00196">
    <property type="entry name" value="GerE"/>
    <property type="match status" value="1"/>
</dbReference>
<evidence type="ECO:0000256" key="3">
    <source>
        <dbReference type="PROSITE-ProRule" id="PRU00169"/>
    </source>
</evidence>